<dbReference type="AlphaFoldDB" id="A0A9J6F2T6"/>
<protein>
    <submittedName>
        <fullName evidence="2">Uncharacterized protein</fullName>
    </submittedName>
</protein>
<accession>A0A9J6F2T6</accession>
<reference evidence="2" key="1">
    <citation type="journal article" date="2020" name="Cell">
        <title>Large-Scale Comparative Analyses of Tick Genomes Elucidate Their Genetic Diversity and Vector Capacities.</title>
        <authorList>
            <consortium name="Tick Genome and Microbiome Consortium (TIGMIC)"/>
            <person name="Jia N."/>
            <person name="Wang J."/>
            <person name="Shi W."/>
            <person name="Du L."/>
            <person name="Sun Y."/>
            <person name="Zhan W."/>
            <person name="Jiang J.F."/>
            <person name="Wang Q."/>
            <person name="Zhang B."/>
            <person name="Ji P."/>
            <person name="Bell-Sakyi L."/>
            <person name="Cui X.M."/>
            <person name="Yuan T.T."/>
            <person name="Jiang B.G."/>
            <person name="Yang W.F."/>
            <person name="Lam T.T."/>
            <person name="Chang Q.C."/>
            <person name="Ding S.J."/>
            <person name="Wang X.J."/>
            <person name="Zhu J.G."/>
            <person name="Ruan X.D."/>
            <person name="Zhao L."/>
            <person name="Wei J.T."/>
            <person name="Ye R.Z."/>
            <person name="Que T.C."/>
            <person name="Du C.H."/>
            <person name="Zhou Y.H."/>
            <person name="Cheng J.X."/>
            <person name="Dai P.F."/>
            <person name="Guo W.B."/>
            <person name="Han X.H."/>
            <person name="Huang E.J."/>
            <person name="Li L.F."/>
            <person name="Wei W."/>
            <person name="Gao Y.C."/>
            <person name="Liu J.Z."/>
            <person name="Shao H.Z."/>
            <person name="Wang X."/>
            <person name="Wang C.C."/>
            <person name="Yang T.C."/>
            <person name="Huo Q.B."/>
            <person name="Li W."/>
            <person name="Chen H.Y."/>
            <person name="Chen S.E."/>
            <person name="Zhou L.G."/>
            <person name="Ni X.B."/>
            <person name="Tian J.H."/>
            <person name="Sheng Y."/>
            <person name="Liu T."/>
            <person name="Pan Y.S."/>
            <person name="Xia L.Y."/>
            <person name="Li J."/>
            <person name="Zhao F."/>
            <person name="Cao W.C."/>
        </authorList>
    </citation>
    <scope>NUCLEOTIDE SEQUENCE</scope>
    <source>
        <strain evidence="2">Rmic-2018</strain>
    </source>
</reference>
<evidence type="ECO:0000313" key="3">
    <source>
        <dbReference type="Proteomes" id="UP000821866"/>
    </source>
</evidence>
<feature type="region of interest" description="Disordered" evidence="1">
    <location>
        <begin position="1"/>
        <end position="35"/>
    </location>
</feature>
<proteinExistence type="predicted"/>
<feature type="compositionally biased region" description="Polar residues" evidence="1">
    <location>
        <begin position="151"/>
        <end position="168"/>
    </location>
</feature>
<reference evidence="2" key="2">
    <citation type="submission" date="2021-09" db="EMBL/GenBank/DDBJ databases">
        <authorList>
            <person name="Jia N."/>
            <person name="Wang J."/>
            <person name="Shi W."/>
            <person name="Du L."/>
            <person name="Sun Y."/>
            <person name="Zhan W."/>
            <person name="Jiang J."/>
            <person name="Wang Q."/>
            <person name="Zhang B."/>
            <person name="Ji P."/>
            <person name="Sakyi L.B."/>
            <person name="Cui X."/>
            <person name="Yuan T."/>
            <person name="Jiang B."/>
            <person name="Yang W."/>
            <person name="Lam T.T.-Y."/>
            <person name="Chang Q."/>
            <person name="Ding S."/>
            <person name="Wang X."/>
            <person name="Zhu J."/>
            <person name="Ruan X."/>
            <person name="Zhao L."/>
            <person name="Wei J."/>
            <person name="Que T."/>
            <person name="Du C."/>
            <person name="Cheng J."/>
            <person name="Dai P."/>
            <person name="Han X."/>
            <person name="Huang E."/>
            <person name="Gao Y."/>
            <person name="Liu J."/>
            <person name="Shao H."/>
            <person name="Ye R."/>
            <person name="Li L."/>
            <person name="Wei W."/>
            <person name="Wang X."/>
            <person name="Wang C."/>
            <person name="Huo Q."/>
            <person name="Li W."/>
            <person name="Guo W."/>
            <person name="Chen H."/>
            <person name="Chen S."/>
            <person name="Zhou L."/>
            <person name="Zhou L."/>
            <person name="Ni X."/>
            <person name="Tian J."/>
            <person name="Zhou Y."/>
            <person name="Sheng Y."/>
            <person name="Liu T."/>
            <person name="Pan Y."/>
            <person name="Xia L."/>
            <person name="Li J."/>
            <person name="Zhao F."/>
            <person name="Cao W."/>
        </authorList>
    </citation>
    <scope>NUCLEOTIDE SEQUENCE</scope>
    <source>
        <strain evidence="2">Rmic-2018</strain>
        <tissue evidence="2">Larvae</tissue>
    </source>
</reference>
<dbReference type="EMBL" id="JABSTU010000001">
    <property type="protein sequence ID" value="KAH8041118.1"/>
    <property type="molecule type" value="Genomic_DNA"/>
</dbReference>
<evidence type="ECO:0000313" key="2">
    <source>
        <dbReference type="EMBL" id="KAH8041118.1"/>
    </source>
</evidence>
<sequence length="175" mass="19019">MDKRKEPVMPYWLRQPKVSPPPLTPSETFLTSDQSSWSSGRSEVRLPDLATNLVTFSIVPNDLEGHANQRGSIEEDSGSPSSTRLILVACLAITTLSAVTVTLNYLDWPFLPDGVQNSSVALRGSLVPTVAPKRTAVTKDEGKRAAITMLNRGNDTSMPNPNATSTMDSRTDDTF</sequence>
<comment type="caution">
    <text evidence="2">The sequence shown here is derived from an EMBL/GenBank/DDBJ whole genome shotgun (WGS) entry which is preliminary data.</text>
</comment>
<feature type="compositionally biased region" description="Polar residues" evidence="1">
    <location>
        <begin position="25"/>
        <end position="35"/>
    </location>
</feature>
<evidence type="ECO:0000256" key="1">
    <source>
        <dbReference type="SAM" id="MobiDB-lite"/>
    </source>
</evidence>
<feature type="region of interest" description="Disordered" evidence="1">
    <location>
        <begin position="151"/>
        <end position="175"/>
    </location>
</feature>
<name>A0A9J6F2T6_RHIMP</name>
<keyword evidence="3" id="KW-1185">Reference proteome</keyword>
<gene>
    <name evidence="2" type="ORF">HPB51_013778</name>
</gene>
<organism evidence="2 3">
    <name type="scientific">Rhipicephalus microplus</name>
    <name type="common">Cattle tick</name>
    <name type="synonym">Boophilus microplus</name>
    <dbReference type="NCBI Taxonomy" id="6941"/>
    <lineage>
        <taxon>Eukaryota</taxon>
        <taxon>Metazoa</taxon>
        <taxon>Ecdysozoa</taxon>
        <taxon>Arthropoda</taxon>
        <taxon>Chelicerata</taxon>
        <taxon>Arachnida</taxon>
        <taxon>Acari</taxon>
        <taxon>Parasitiformes</taxon>
        <taxon>Ixodida</taxon>
        <taxon>Ixodoidea</taxon>
        <taxon>Ixodidae</taxon>
        <taxon>Rhipicephalinae</taxon>
        <taxon>Rhipicephalus</taxon>
        <taxon>Boophilus</taxon>
    </lineage>
</organism>
<dbReference type="Proteomes" id="UP000821866">
    <property type="component" value="Chromosome 1"/>
</dbReference>